<comment type="cofactor">
    <cofactor evidence="1">
        <name>pyridoxal 5'-phosphate</name>
        <dbReference type="ChEBI" id="CHEBI:597326"/>
    </cofactor>
</comment>
<dbReference type="CDD" id="cd01559">
    <property type="entry name" value="ADCL_like"/>
    <property type="match status" value="1"/>
</dbReference>
<dbReference type="AlphaFoldDB" id="A0A090RBG4"/>
<dbReference type="InterPro" id="IPR036038">
    <property type="entry name" value="Aminotransferase-like"/>
</dbReference>
<comment type="catalytic activity">
    <reaction evidence="9">
        <text>4-amino-4-deoxychorismate = 4-aminobenzoate + pyruvate + H(+)</text>
        <dbReference type="Rhea" id="RHEA:16201"/>
        <dbReference type="ChEBI" id="CHEBI:15361"/>
        <dbReference type="ChEBI" id="CHEBI:15378"/>
        <dbReference type="ChEBI" id="CHEBI:17836"/>
        <dbReference type="ChEBI" id="CHEBI:58406"/>
        <dbReference type="EC" id="4.1.3.38"/>
    </reaction>
</comment>
<dbReference type="InterPro" id="IPR050571">
    <property type="entry name" value="Class-IV_PLP-Dep_Aminotrnsfr"/>
</dbReference>
<comment type="pathway">
    <text evidence="7">Cofactor biosynthesis; tetrahydrofolate biosynthesis; 4-aminobenzoate from chorismate: step 2/2.</text>
</comment>
<dbReference type="GO" id="GO:0008153">
    <property type="term" value="P:4-aminobenzoate biosynthetic process"/>
    <property type="evidence" value="ECO:0007669"/>
    <property type="project" value="UniProtKB-UniRule"/>
</dbReference>
<sequence length="273" mass="30066">MILINGVNASSVAVTDRAMQYGDGCFTTMLVEQGMIRLWPFHLARLQTALKRLAIAAPDWSALTDTVHQLAADLCADAPKKAGIKILISRGSGGRGYSPTGCSDTQVVISTFAWPIHYTQWQQNGIALGVCQQQLAKAPMLAGLKHLNRLEQVMLKREVEAQGWLDALVCDVDGHVIETVASNLFWRQGDQVFTPELTMSGVEGVMRRHVIELLEAMGYHTRLVNVPIASVLAADEVFITNALMALVPINEIHGVTFTERHMLSELNKRLYTC</sequence>
<reference evidence="13 14" key="1">
    <citation type="journal article" date="2014" name="Genome Announc.">
        <title>Draft Genome Sequences of Two Vibrionaceae Species, Vibrio ponticus C121 and Photobacterium aphoticum C119, Isolated as Coral Reef Microbiota.</title>
        <authorList>
            <person name="Al-saari N."/>
            <person name="Meirelles P.M."/>
            <person name="Mino S."/>
            <person name="Suda W."/>
            <person name="Oshima K."/>
            <person name="Hattori M."/>
            <person name="Ohkuma M."/>
            <person name="Thompson F.L."/>
            <person name="Gomez-Gil B."/>
            <person name="Sawabe T."/>
            <person name="Sawabe T."/>
        </authorList>
    </citation>
    <scope>NUCLEOTIDE SEQUENCE [LARGE SCALE GENOMIC DNA]</scope>
    <source>
        <strain evidence="13 14">JCM 19237</strain>
    </source>
</reference>
<evidence type="ECO:0000256" key="5">
    <source>
        <dbReference type="ARBA" id="ARBA00022909"/>
    </source>
</evidence>
<evidence type="ECO:0000313" key="13">
    <source>
        <dbReference type="EMBL" id="GAL04917.1"/>
    </source>
</evidence>
<dbReference type="Pfam" id="PF01063">
    <property type="entry name" value="Aminotran_4"/>
    <property type="match status" value="1"/>
</dbReference>
<dbReference type="EMBL" id="BBMN01000005">
    <property type="protein sequence ID" value="GAL04917.1"/>
    <property type="molecule type" value="Genomic_DNA"/>
</dbReference>
<evidence type="ECO:0000256" key="4">
    <source>
        <dbReference type="ARBA" id="ARBA00022898"/>
    </source>
</evidence>
<comment type="caution">
    <text evidence="13">The sequence shown here is derived from an EMBL/GenBank/DDBJ whole genome shotgun (WGS) entry which is preliminary data.</text>
</comment>
<dbReference type="InterPro" id="IPR001544">
    <property type="entry name" value="Aminotrans_IV"/>
</dbReference>
<proteinExistence type="inferred from homology"/>
<dbReference type="GO" id="GO:0005829">
    <property type="term" value="C:cytosol"/>
    <property type="evidence" value="ECO:0007669"/>
    <property type="project" value="TreeGrafter"/>
</dbReference>
<evidence type="ECO:0000256" key="11">
    <source>
        <dbReference type="ARBA" id="ARBA00069174"/>
    </source>
</evidence>
<keyword evidence="6 13" id="KW-0456">Lyase</keyword>
<organism evidence="13 14">
    <name type="scientific">Photobacterium aphoticum</name>
    <dbReference type="NCBI Taxonomy" id="754436"/>
    <lineage>
        <taxon>Bacteria</taxon>
        <taxon>Pseudomonadati</taxon>
        <taxon>Pseudomonadota</taxon>
        <taxon>Gammaproteobacteria</taxon>
        <taxon>Vibrionales</taxon>
        <taxon>Vibrionaceae</taxon>
        <taxon>Photobacterium</taxon>
    </lineage>
</organism>
<dbReference type="GO" id="GO:0046656">
    <property type="term" value="P:folic acid biosynthetic process"/>
    <property type="evidence" value="ECO:0007669"/>
    <property type="project" value="UniProtKB-KW"/>
</dbReference>
<evidence type="ECO:0000256" key="7">
    <source>
        <dbReference type="ARBA" id="ARBA00035633"/>
    </source>
</evidence>
<evidence type="ECO:0000256" key="8">
    <source>
        <dbReference type="ARBA" id="ARBA00035676"/>
    </source>
</evidence>
<dbReference type="eggNOG" id="COG0115">
    <property type="taxonomic scope" value="Bacteria"/>
</dbReference>
<keyword evidence="5" id="KW-0289">Folate biosynthesis</keyword>
<evidence type="ECO:0000256" key="1">
    <source>
        <dbReference type="ARBA" id="ARBA00001933"/>
    </source>
</evidence>
<evidence type="ECO:0000256" key="10">
    <source>
        <dbReference type="ARBA" id="ARBA00054027"/>
    </source>
</evidence>
<comment type="subunit">
    <text evidence="3">Homodimer.</text>
</comment>
<keyword evidence="4" id="KW-0663">Pyridoxal phosphate</keyword>
<protein>
    <recommendedName>
        <fullName evidence="11 12">Aminodeoxychorismate lyase</fullName>
        <ecNumber evidence="8 12">4.1.3.38</ecNumber>
    </recommendedName>
</protein>
<evidence type="ECO:0000256" key="2">
    <source>
        <dbReference type="ARBA" id="ARBA00009320"/>
    </source>
</evidence>
<dbReference type="EC" id="4.1.3.38" evidence="8 12"/>
<gene>
    <name evidence="13" type="ORF">JCM19237_4283</name>
</gene>
<dbReference type="NCBIfam" id="NF004761">
    <property type="entry name" value="PRK06092.1"/>
    <property type="match status" value="1"/>
</dbReference>
<accession>A0A090RBG4</accession>
<dbReference type="Proteomes" id="UP000029227">
    <property type="component" value="Unassembled WGS sequence"/>
</dbReference>
<evidence type="ECO:0000256" key="3">
    <source>
        <dbReference type="ARBA" id="ARBA00011738"/>
    </source>
</evidence>
<dbReference type="GO" id="GO:0030170">
    <property type="term" value="F:pyridoxal phosphate binding"/>
    <property type="evidence" value="ECO:0007669"/>
    <property type="project" value="InterPro"/>
</dbReference>
<dbReference type="PANTHER" id="PTHR42743">
    <property type="entry name" value="AMINO-ACID AMINOTRANSFERASE"/>
    <property type="match status" value="1"/>
</dbReference>
<dbReference type="NCBIfam" id="TIGR03461">
    <property type="entry name" value="pabC_Proteo"/>
    <property type="match status" value="1"/>
</dbReference>
<dbReference type="PANTHER" id="PTHR42743:SF2">
    <property type="entry name" value="AMINODEOXYCHORISMATE LYASE"/>
    <property type="match status" value="1"/>
</dbReference>
<dbReference type="STRING" id="754436.JCM19237_4283"/>
<evidence type="ECO:0000256" key="9">
    <source>
        <dbReference type="ARBA" id="ARBA00049529"/>
    </source>
</evidence>
<evidence type="ECO:0000256" key="12">
    <source>
        <dbReference type="NCBIfam" id="TIGR03461"/>
    </source>
</evidence>
<dbReference type="FunFam" id="3.20.10.10:FF:000002">
    <property type="entry name" value="D-alanine aminotransferase"/>
    <property type="match status" value="1"/>
</dbReference>
<evidence type="ECO:0000313" key="14">
    <source>
        <dbReference type="Proteomes" id="UP000029227"/>
    </source>
</evidence>
<comment type="function">
    <text evidence="10">Involved in the biosynthesis of p-aminobenzoate (PABA), a precursor of tetrahydrofolate. Converts 4-amino-4-deoxychorismate into 4-aminobenzoate (PABA) and pyruvate.</text>
</comment>
<dbReference type="GO" id="GO:0008696">
    <property type="term" value="F:4-amino-4-deoxychorismate lyase activity"/>
    <property type="evidence" value="ECO:0007669"/>
    <property type="project" value="UniProtKB-UniRule"/>
</dbReference>
<dbReference type="Gene3D" id="3.20.10.10">
    <property type="entry name" value="D-amino Acid Aminotransferase, subunit A, domain 2"/>
    <property type="match status" value="1"/>
</dbReference>
<comment type="similarity">
    <text evidence="2">Belongs to the class-IV pyridoxal-phosphate-dependent aminotransferase family.</text>
</comment>
<dbReference type="Gene3D" id="3.30.470.10">
    <property type="match status" value="1"/>
</dbReference>
<dbReference type="SUPFAM" id="SSF56752">
    <property type="entry name" value="D-aminoacid aminotransferase-like PLP-dependent enzymes"/>
    <property type="match status" value="1"/>
</dbReference>
<dbReference type="InterPro" id="IPR043131">
    <property type="entry name" value="BCAT-like_N"/>
</dbReference>
<evidence type="ECO:0000256" key="6">
    <source>
        <dbReference type="ARBA" id="ARBA00023239"/>
    </source>
</evidence>
<dbReference type="InterPro" id="IPR017824">
    <property type="entry name" value="Aminodeoxychorismate_lyase_IV"/>
</dbReference>
<dbReference type="InterPro" id="IPR043132">
    <property type="entry name" value="BCAT-like_C"/>
</dbReference>
<name>A0A090RBG4_9GAMM</name>